<name>A0A7R8YUQ7_HERIL</name>
<gene>
    <name evidence="2" type="ORF">HERILL_LOCUS9224</name>
</gene>
<accession>A0A7R8YUQ7</accession>
<keyword evidence="1" id="KW-0732">Signal</keyword>
<reference evidence="2 3" key="1">
    <citation type="submission" date="2020-11" db="EMBL/GenBank/DDBJ databases">
        <authorList>
            <person name="Wallbank WR R."/>
            <person name="Pardo Diaz C."/>
            <person name="Kozak K."/>
            <person name="Martin S."/>
            <person name="Jiggins C."/>
            <person name="Moest M."/>
            <person name="Warren A I."/>
            <person name="Generalovic N T."/>
            <person name="Byers J.R.P. K."/>
            <person name="Montejo-Kovacevich G."/>
            <person name="Yen C E."/>
        </authorList>
    </citation>
    <scope>NUCLEOTIDE SEQUENCE [LARGE SCALE GENOMIC DNA]</scope>
</reference>
<evidence type="ECO:0000313" key="3">
    <source>
        <dbReference type="Proteomes" id="UP000594454"/>
    </source>
</evidence>
<dbReference type="InParanoid" id="A0A7R8YUQ7"/>
<dbReference type="EMBL" id="LR899011">
    <property type="protein sequence ID" value="CAD7086452.1"/>
    <property type="molecule type" value="Genomic_DNA"/>
</dbReference>
<evidence type="ECO:0000256" key="1">
    <source>
        <dbReference type="SAM" id="SignalP"/>
    </source>
</evidence>
<proteinExistence type="predicted"/>
<keyword evidence="3" id="KW-1185">Reference proteome</keyword>
<feature type="signal peptide" evidence="1">
    <location>
        <begin position="1"/>
        <end position="22"/>
    </location>
</feature>
<dbReference type="AlphaFoldDB" id="A0A7R8YUQ7"/>
<organism evidence="2 3">
    <name type="scientific">Hermetia illucens</name>
    <name type="common">Black soldier fly</name>
    <dbReference type="NCBI Taxonomy" id="343691"/>
    <lineage>
        <taxon>Eukaryota</taxon>
        <taxon>Metazoa</taxon>
        <taxon>Ecdysozoa</taxon>
        <taxon>Arthropoda</taxon>
        <taxon>Hexapoda</taxon>
        <taxon>Insecta</taxon>
        <taxon>Pterygota</taxon>
        <taxon>Neoptera</taxon>
        <taxon>Endopterygota</taxon>
        <taxon>Diptera</taxon>
        <taxon>Brachycera</taxon>
        <taxon>Stratiomyomorpha</taxon>
        <taxon>Stratiomyidae</taxon>
        <taxon>Hermetiinae</taxon>
        <taxon>Hermetia</taxon>
    </lineage>
</organism>
<sequence length="80" mass="9621">MNRCVLLIILFIALLGFHLSSSKSVKQIYKPKDDLRDVILSVQKNTYSINELRGQMEHIMDEFDELRERIRERRPGYRRK</sequence>
<protein>
    <submittedName>
        <fullName evidence="2">Uncharacterized protein</fullName>
    </submittedName>
</protein>
<evidence type="ECO:0000313" key="2">
    <source>
        <dbReference type="EMBL" id="CAD7086452.1"/>
    </source>
</evidence>
<feature type="chain" id="PRO_5031286197" evidence="1">
    <location>
        <begin position="23"/>
        <end position="80"/>
    </location>
</feature>
<dbReference type="Proteomes" id="UP000594454">
    <property type="component" value="Chromosome 3"/>
</dbReference>